<dbReference type="SUPFAM" id="SSF52279">
    <property type="entry name" value="Beta-D-glucan exohydrolase, C-terminal domain"/>
    <property type="match status" value="3"/>
</dbReference>
<dbReference type="Gene3D" id="3.40.50.1000">
    <property type="entry name" value="HAD superfamily/HAD-like"/>
    <property type="match status" value="2"/>
</dbReference>
<dbReference type="InterPro" id="IPR026891">
    <property type="entry name" value="Fn3-like"/>
</dbReference>
<dbReference type="Gene3D" id="3.40.50.720">
    <property type="entry name" value="NAD(P)-binding Rossmann-like Domain"/>
    <property type="match status" value="1"/>
</dbReference>
<dbReference type="InterPro" id="IPR036962">
    <property type="entry name" value="Glyco_hydro_3_N_sf"/>
</dbReference>
<dbReference type="InterPro" id="IPR013783">
    <property type="entry name" value="Ig-like_fold"/>
</dbReference>
<feature type="domain" description="Calponin-homology (CH)" evidence="7">
    <location>
        <begin position="2364"/>
        <end position="2466"/>
    </location>
</feature>
<dbReference type="Pfam" id="PF14310">
    <property type="entry name" value="Fn3-like"/>
    <property type="match status" value="3"/>
</dbReference>
<dbReference type="InterPro" id="IPR001764">
    <property type="entry name" value="Glyco_hydro_3_N"/>
</dbReference>
<dbReference type="FunFam" id="3.40.50.720:FF:000449">
    <property type="entry name" value="Ubiquitin-activating enzyme (E1), putative"/>
    <property type="match status" value="1"/>
</dbReference>
<sequence>MPRVHFQIHHQENKKHQHVMLKKWLLAVCCAAVGLVAASTDDLDARANSIVENFNAEQVVGQLAQVAIFSVLNEDYSLNEDLVRYYAKLHVGSFLTTPFTNGANKLTGAVGWDVAEWRDIITRIQEIVMEENNGIPMIYGIDSVHGAGFILNTTLFGAQINGAASFNPDLVYEMGRVTGQDTQAAGIPWVFGPILEISSNPLWPRTYETFGEDPHLVSVMADAVIRGLQSNNQTAACMKHFVAYSKTPTGHDKDSVQISDYDLLNYFVPPFKAAIDAGVLTTMENYISINGVPTIGNHKILQQLLREDLAFDGLAVTDFGEMGSLNSFHRVARTVDEAVRMSYVHTGIDMSMGVGDVYLNSTKLLLEESPEYFDRLKESAKRIIKTKLKLGLFDTPIPGVDDIAKVRNDADVEKSLEMARESIVLLQNNDTTLPISNSASVFLTGHSAHNIGNQCGGWSVSWPGYTGNELFPNGISVKEGMEAIAGDRVTYFNGLDSDGNYTTANLTTAKEHASQAEYTVAVIGEHPYAEKTGDIDDLALPAGQIEYVKELASTGTKVILVLFEGRPRLLGDLPENVHAVVHGLLACEQGGKAMAEILYGLVNPSGRMPITYPKDAGNVMIPYNHRVSTQCADSDDCEMQWDFGTGLSYTDFTYSDLTLSKTNVTSSSDTIDVSVTVKNSGYKAGKEVVMLFLTQPYRSISVPEVKQLKKFSKISLDAGASQVVNFTLTADDWSVYYPQIGNGFKQVAEDTDYVIAIKPETDCDVYNETAVANPLCATFTLQTGDYPYDFSHFQIRFRSDTSSPNKNLTMLKTWLTALYCTALGLTAARSTIEFDAEAKAIVDKFTIEQILGQITQVSISELLNPDNTLNETLVRDHAKLKVGSYLVSPFTNGPNNITGEVTWSVDQWREAMTRIQEITMEENNGIPMVYGLDSVHGAGFVGNTTLFGVQLNGAASFNPDLVYEMGRVTAQDTRAAGVPWVFGPILEISSNPLWPRTYETFGEDPHLVSVMADAVISGLQSNNQTAACMKHFVAYSKTPTGHDKDGVQISDYDLLNYFVPPFKAAIDAGVLTAMENYISINGVPTIGSRKILQQLLREDLGFDGMTTSDFAEVGSLSTFHKIARTIDEAVRMSYTHTGIDMSMGDTLAYLNGTKRLIEESPEYFEPLKESAKRVIRLKLQLGLFDTPVPGAGDIANVRSDVDVEKSLEMARESIVLLQNNDSTLPLDASASVFLTGHSAHNIGNQCGGWSVSWPGYTGNDHFPNGISVKEAMEGIAGDRVTFFNGLEFDGNYSDANMTTAKQYASQAEYTVAVIGELPYAEKTGDINDLALPAGQIEYVKELASTGTKVILVLFEGRPRLLGDLPENVHVVVNGLLSCEQGGKAMAEILYGLVNPSGRMPITYPKDAGNVMIPYNHRVSTQCADTNYCEMQWDFGTGLSYTDFTYSDLTLSKTNVTSSSDTIDVSVTVKNSGYKAGKEVVMLFLTQPYRSISVPEVKQLKKFSKISLDAGASQVVNFTLTADDWSMYYPQIGNGFKQVAEDTDYVIAIKPETDCDVYNETAVANPLCATFTLQTGDYPYGALLGLTRMLKAWLGVLCCAALGLTTARSIDEYDDQARAIVENLTTEQVLGQLAQVGISAMLNEDYSLNETLVRDYAKLKIGSFLTTPFTNGPNEVTGEVGWDVAQWRDIITRIQEISMEENDGIPMVYGIDTVHGAGFILNATMFGAQLNGAASFNPDLVYEMGRIGAQDTRAAGIPWVFGPILEIASNPLWPRTYETFGEDPHLVSVMADAVIRGLQSNNQTAACMKHFVAYSKTPTGHDQDGVQISDFDLLNYFVRPFKAAIDAGALTTMENYISINGIPVIGNHKILQVLLREDLAYDGMAVSDFGEIGSMNNFHRVARDANEAVRFSYAHTGIDMSMGYDSTYLNGTKLLIEESPEYFDRLKDSARRIIKLKLQLGLYDNPVPGADDVALVRNADDVQKSLDMARESIVLLQNNDSTLPIDSSASVFLTGHSADNIGNQCGGWSVSWHGYTGNDNFPNGISVKEAMEGIAGDKVTYFNGLEFDGNYSEANMTTAKQYASQAEYTVAVIGELPYAEKTGDINDLALPAGQIEYVKELASTGTKVILVLFEGRPRLLGDLPENVHVVVNGLLSCEQGGKAMAEILYGLVNPSGRMPITYPKDAGNVMIPYNHRVSTQCADSDDCEMQWDFGTGLSYTDFTYSDLTLSKTNVTSSSDTIDVSVTVKNSGYKAGKEVVMLFLTQPYRSISVPEVKQLKKFSKISLDAGASQVVNFTLTADDWSVYYPQIGNGFKQVAEDTDYVIAIKPETDCDVYNETAVANPLCATFTLQTGDYPLRKLKWRGIGRLELLAWVNDFLQTDYTKIEHLADGIAYCQIFDALYPGKVNLHQLNFQARTEMEYERNFKLLRRTFHVCDIRKEIRIRKLVQGIFQEHFEFLHWVHDYVHRTCPDAVRSYHGFERRQDALRLSFSDSQANNNNLIPKYSNSMNIPREPYIEGYEPEGYGIGSVDVPSIGECSPNGVLEKPVADVSPDDDERLETLDPVMEVIVNFTLTADDWSVYYPQIGSGFKQVAEDTDYVIAIKPETDCDVYNETAVTNPLCATFTLQTGEYPYGSLLDKKTVGSGQLVAAFGIGVAAALAAQYVYQIALQRRSYVPKTAVVTSRGTDAAAQELLEEQLSRISAFFGPEGFTKVKDAFVVVVGLGGVGSHAAHMLARSGVGKLRLVDFDNVTLSSLNRHAVATRADVGLSKVAAMRRHLHEIVPDCEVEDMAVMFEADSADELLEGNPTYVLDCIDDVKTKCALLEAVTRKELKVITATGAGAKADPTRLQIGSLKDAVRDPLATKIRYFLKKKGVSSSEITTIFSSEKSVCKLLPLDAEQAQNPEEFGNVENFRIRVIPVLGTMPALFGQSMAAYVLCDLAGKKISPEAVARLSRDQRNKLYQKLQQREHVLFHEGHKIELEKDEIEFVYQEIWRGRSSVGGSRNGGHDRLYLARWRTDRPLHPDNVVYLTTKELAILDKSGIEGFDPDVVARIDARLSQFGSWTLAIPLDTSSPSTSSSIMATTKKVTQRLTRETFKQWIQGLDAFLFDCDGVLWRGAAPIEGAANMISLLRSLNKRVVFVTNNATNSRATYVKKLASQGITAVEADIVTSAWATVQYMKQHKIEGKVYMVGEAGLKTELELEGYQVSGMEHSDIKGLPHVPDIDMETKAVVCGLDRYFSYYKMAYATSCVRQIPGCRFIGTNPDSTFPTDGAIIPGGGSLVHMLECAIGHPPEAVCGKPSQDLLQTIIATYNLDPSRTCMVGDRLSTDIEFGNGGGLSTLLVLTGITLESELSSIDNDLHVPDHYVDSVDVINQLHAETLDN</sequence>
<comment type="caution">
    <text evidence="8">The sequence shown here is derived from an EMBL/GenBank/DDBJ whole genome shotgun (WGS) entry which is preliminary data.</text>
</comment>
<keyword evidence="4" id="KW-0732">Signal</keyword>
<dbReference type="PROSITE" id="PS50021">
    <property type="entry name" value="CH"/>
    <property type="match status" value="1"/>
</dbReference>
<dbReference type="EMBL" id="JASMQC010000001">
    <property type="protein sequence ID" value="KAK1948373.1"/>
    <property type="molecule type" value="Genomic_DNA"/>
</dbReference>
<dbReference type="Gene3D" id="3.20.20.300">
    <property type="entry name" value="Glycoside hydrolase, family 3, N-terminal domain"/>
    <property type="match status" value="3"/>
</dbReference>
<dbReference type="Gene3D" id="2.60.40.10">
    <property type="entry name" value="Immunoglobulins"/>
    <property type="match status" value="3"/>
</dbReference>
<keyword evidence="5" id="KW-0378">Hydrolase</keyword>
<dbReference type="NCBIfam" id="TIGR01452">
    <property type="entry name" value="PGP_euk"/>
    <property type="match status" value="1"/>
</dbReference>
<dbReference type="InterPro" id="IPR002772">
    <property type="entry name" value="Glyco_hydro_3_C"/>
</dbReference>
<accession>A0AAD9H257</accession>
<dbReference type="SUPFAM" id="SSF56784">
    <property type="entry name" value="HAD-like"/>
    <property type="match status" value="1"/>
</dbReference>
<dbReference type="Gene3D" id="3.40.50.1700">
    <property type="entry name" value="Glycoside hydrolase family 3 C-terminal domain"/>
    <property type="match status" value="3"/>
</dbReference>
<dbReference type="PANTHER" id="PTHR30620">
    <property type="entry name" value="PERIPLASMIC BETA-GLUCOSIDASE-RELATED"/>
    <property type="match status" value="1"/>
</dbReference>
<dbReference type="GO" id="GO:0009251">
    <property type="term" value="P:glucan catabolic process"/>
    <property type="evidence" value="ECO:0007669"/>
    <property type="project" value="TreeGrafter"/>
</dbReference>
<dbReference type="GO" id="GO:0008641">
    <property type="term" value="F:ubiquitin-like modifier activating enzyme activity"/>
    <property type="evidence" value="ECO:0007669"/>
    <property type="project" value="InterPro"/>
</dbReference>
<dbReference type="FunFam" id="2.60.40.10:FF:000731">
    <property type="entry name" value="Lysosomal beta glucosidase"/>
    <property type="match status" value="3"/>
</dbReference>
<evidence type="ECO:0000259" key="7">
    <source>
        <dbReference type="PROSITE" id="PS50021"/>
    </source>
</evidence>
<dbReference type="GO" id="GO:0008422">
    <property type="term" value="F:beta-glucosidase activity"/>
    <property type="evidence" value="ECO:0007669"/>
    <property type="project" value="UniProtKB-EC"/>
</dbReference>
<dbReference type="FunFam" id="3.20.20.300:FF:000007">
    <property type="entry name" value="Lysosomal beta glucosidase"/>
    <property type="match status" value="3"/>
</dbReference>
<dbReference type="InterPro" id="IPR035985">
    <property type="entry name" value="Ubiquitin-activating_enz"/>
</dbReference>
<dbReference type="InterPro" id="IPR023214">
    <property type="entry name" value="HAD_sf"/>
</dbReference>
<dbReference type="Pfam" id="PF13344">
    <property type="entry name" value="Hydrolase_6"/>
    <property type="match status" value="1"/>
</dbReference>
<dbReference type="EC" id="3.2.1.21" evidence="3"/>
<dbReference type="FunFam" id="3.40.50.1700:FF:000006">
    <property type="entry name" value="Lysosomal beta glucosidase"/>
    <property type="match status" value="3"/>
</dbReference>
<evidence type="ECO:0000256" key="3">
    <source>
        <dbReference type="ARBA" id="ARBA00012744"/>
    </source>
</evidence>
<evidence type="ECO:0000256" key="6">
    <source>
        <dbReference type="ARBA" id="ARBA00023295"/>
    </source>
</evidence>
<dbReference type="InterPro" id="IPR017853">
    <property type="entry name" value="GH"/>
</dbReference>
<dbReference type="Proteomes" id="UP001259832">
    <property type="component" value="Unassembled WGS sequence"/>
</dbReference>
<dbReference type="InterPro" id="IPR051915">
    <property type="entry name" value="Cellulose_Degrad_GH3"/>
</dbReference>
<proteinExistence type="inferred from homology"/>
<dbReference type="SUPFAM" id="SSF51445">
    <property type="entry name" value="(Trans)glycosidases"/>
    <property type="match status" value="3"/>
</dbReference>
<dbReference type="InterPro" id="IPR000594">
    <property type="entry name" value="ThiF_NAD_FAD-bd"/>
</dbReference>
<dbReference type="InterPro" id="IPR006357">
    <property type="entry name" value="HAD-SF_hydro_IIA"/>
</dbReference>
<dbReference type="InterPro" id="IPR036872">
    <property type="entry name" value="CH_dom_sf"/>
</dbReference>
<dbReference type="SUPFAM" id="SSF47576">
    <property type="entry name" value="Calponin-homology domain, CH-domain"/>
    <property type="match status" value="1"/>
</dbReference>
<evidence type="ECO:0000256" key="4">
    <source>
        <dbReference type="ARBA" id="ARBA00022729"/>
    </source>
</evidence>
<dbReference type="Gene3D" id="1.10.418.10">
    <property type="entry name" value="Calponin-like domain"/>
    <property type="match status" value="1"/>
</dbReference>
<dbReference type="Pfam" id="PF13242">
    <property type="entry name" value="Hydrolase_like"/>
    <property type="match status" value="1"/>
</dbReference>
<dbReference type="InterPro" id="IPR036412">
    <property type="entry name" value="HAD-like_sf"/>
</dbReference>
<dbReference type="Pfam" id="PF00307">
    <property type="entry name" value="CH"/>
    <property type="match status" value="1"/>
</dbReference>
<organism evidence="8 9">
    <name type="scientific">Phytophthora citrophthora</name>
    <dbReference type="NCBI Taxonomy" id="4793"/>
    <lineage>
        <taxon>Eukaryota</taxon>
        <taxon>Sar</taxon>
        <taxon>Stramenopiles</taxon>
        <taxon>Oomycota</taxon>
        <taxon>Peronosporomycetes</taxon>
        <taxon>Peronosporales</taxon>
        <taxon>Peronosporaceae</taxon>
        <taxon>Phytophthora</taxon>
    </lineage>
</organism>
<gene>
    <name evidence="8" type="ORF">P3T76_000663</name>
</gene>
<keyword evidence="6" id="KW-0326">Glycosidase</keyword>
<dbReference type="InterPro" id="IPR006349">
    <property type="entry name" value="PGP_euk"/>
</dbReference>
<dbReference type="InterPro" id="IPR036881">
    <property type="entry name" value="Glyco_hydro_3_C_sf"/>
</dbReference>
<dbReference type="Pfam" id="PF01915">
    <property type="entry name" value="Glyco_hydro_3_C"/>
    <property type="match status" value="3"/>
</dbReference>
<evidence type="ECO:0000256" key="2">
    <source>
        <dbReference type="ARBA" id="ARBA00005336"/>
    </source>
</evidence>
<dbReference type="GO" id="GO:0016791">
    <property type="term" value="F:phosphatase activity"/>
    <property type="evidence" value="ECO:0007669"/>
    <property type="project" value="InterPro"/>
</dbReference>
<evidence type="ECO:0000313" key="9">
    <source>
        <dbReference type="Proteomes" id="UP001259832"/>
    </source>
</evidence>
<evidence type="ECO:0000256" key="1">
    <source>
        <dbReference type="ARBA" id="ARBA00000448"/>
    </source>
</evidence>
<protein>
    <recommendedName>
        <fullName evidence="3">beta-glucosidase</fullName>
        <ecNumber evidence="3">3.2.1.21</ecNumber>
    </recommendedName>
</protein>
<keyword evidence="9" id="KW-1185">Reference proteome</keyword>
<dbReference type="NCBIfam" id="TIGR01460">
    <property type="entry name" value="HAD-SF-IIA"/>
    <property type="match status" value="1"/>
</dbReference>
<dbReference type="PANTHER" id="PTHR30620:SF16">
    <property type="entry name" value="LYSOSOMAL BETA GLUCOSIDASE"/>
    <property type="match status" value="1"/>
</dbReference>
<dbReference type="CDD" id="cd00755">
    <property type="entry name" value="YgdL_like"/>
    <property type="match status" value="1"/>
</dbReference>
<dbReference type="Pfam" id="PF00899">
    <property type="entry name" value="ThiF"/>
    <property type="match status" value="1"/>
</dbReference>
<reference evidence="8" key="1">
    <citation type="submission" date="2023-08" db="EMBL/GenBank/DDBJ databases">
        <title>Reference Genome Resource for the Citrus Pathogen Phytophthora citrophthora.</title>
        <authorList>
            <person name="Moller H."/>
            <person name="Coetzee B."/>
            <person name="Rose L.J."/>
            <person name="Van Niekerk J.M."/>
        </authorList>
    </citation>
    <scope>NUCLEOTIDE SEQUENCE</scope>
    <source>
        <strain evidence="8">STE-U-9442</strain>
    </source>
</reference>
<comment type="similarity">
    <text evidence="2">Belongs to the glycosyl hydrolase 3 family.</text>
</comment>
<dbReference type="Pfam" id="PF00933">
    <property type="entry name" value="Glyco_hydro_3"/>
    <property type="match status" value="3"/>
</dbReference>
<dbReference type="SMART" id="SM01217">
    <property type="entry name" value="Fn3_like"/>
    <property type="match status" value="3"/>
</dbReference>
<evidence type="ECO:0000256" key="5">
    <source>
        <dbReference type="ARBA" id="ARBA00022801"/>
    </source>
</evidence>
<dbReference type="InterPro" id="IPR001715">
    <property type="entry name" value="CH_dom"/>
</dbReference>
<evidence type="ECO:0000313" key="8">
    <source>
        <dbReference type="EMBL" id="KAK1948373.1"/>
    </source>
</evidence>
<dbReference type="PRINTS" id="PR00133">
    <property type="entry name" value="GLHYDRLASE3"/>
</dbReference>
<name>A0AAD9H257_9STRA</name>
<dbReference type="SUPFAM" id="SSF69572">
    <property type="entry name" value="Activating enzymes of the ubiquitin-like proteins"/>
    <property type="match status" value="1"/>
</dbReference>
<comment type="catalytic activity">
    <reaction evidence="1">
        <text>Hydrolysis of terminal, non-reducing beta-D-glucosyl residues with release of beta-D-glucose.</text>
        <dbReference type="EC" id="3.2.1.21"/>
    </reaction>
</comment>